<gene>
    <name evidence="1" type="ORF">CPB84DRAFT_1859373</name>
</gene>
<evidence type="ECO:0000313" key="2">
    <source>
        <dbReference type="Proteomes" id="UP000724874"/>
    </source>
</evidence>
<dbReference type="AlphaFoldDB" id="A0A9P5N7Y7"/>
<name>A0A9P5N7Y7_GYMJU</name>
<proteinExistence type="predicted"/>
<reference evidence="1" key="1">
    <citation type="submission" date="2020-11" db="EMBL/GenBank/DDBJ databases">
        <authorList>
            <consortium name="DOE Joint Genome Institute"/>
            <person name="Ahrendt S."/>
            <person name="Riley R."/>
            <person name="Andreopoulos W."/>
            <person name="LaButti K."/>
            <person name="Pangilinan J."/>
            <person name="Ruiz-duenas F.J."/>
            <person name="Barrasa J.M."/>
            <person name="Sanchez-Garcia M."/>
            <person name="Camarero S."/>
            <person name="Miyauchi S."/>
            <person name="Serrano A."/>
            <person name="Linde D."/>
            <person name="Babiker R."/>
            <person name="Drula E."/>
            <person name="Ayuso-Fernandez I."/>
            <person name="Pacheco R."/>
            <person name="Padilla G."/>
            <person name="Ferreira P."/>
            <person name="Barriuso J."/>
            <person name="Kellner H."/>
            <person name="Castanera R."/>
            <person name="Alfaro M."/>
            <person name="Ramirez L."/>
            <person name="Pisabarro A.G."/>
            <person name="Kuo A."/>
            <person name="Tritt A."/>
            <person name="Lipzen A."/>
            <person name="He G."/>
            <person name="Yan M."/>
            <person name="Ng V."/>
            <person name="Cullen D."/>
            <person name="Martin F."/>
            <person name="Rosso M.-N."/>
            <person name="Henrissat B."/>
            <person name="Hibbett D."/>
            <person name="Martinez A.T."/>
            <person name="Grigoriev I.V."/>
        </authorList>
    </citation>
    <scope>NUCLEOTIDE SEQUENCE</scope>
    <source>
        <strain evidence="1">AH 44721</strain>
    </source>
</reference>
<sequence length="163" mass="18826">MVMKKKSFDTFSDIIIAQPLRYIRRAIQIICKANILPDIIINIKPEKAVELNLWWNLDTFGCMLTMDEILHIQAELVILASKVLDSRLFSLELLASMGFKLEAVDSFPIGLFKTFKFKFMLPKMFTDPLLYSQGIHTSMQEVVAQLTFLNWLAHQQKAWLSCP</sequence>
<dbReference type="Proteomes" id="UP000724874">
    <property type="component" value="Unassembled WGS sequence"/>
</dbReference>
<evidence type="ECO:0000313" key="1">
    <source>
        <dbReference type="EMBL" id="KAF8867472.1"/>
    </source>
</evidence>
<comment type="caution">
    <text evidence="1">The sequence shown here is derived from an EMBL/GenBank/DDBJ whole genome shotgun (WGS) entry which is preliminary data.</text>
</comment>
<organism evidence="1 2">
    <name type="scientific">Gymnopilus junonius</name>
    <name type="common">Spectacular rustgill mushroom</name>
    <name type="synonym">Gymnopilus spectabilis subsp. junonius</name>
    <dbReference type="NCBI Taxonomy" id="109634"/>
    <lineage>
        <taxon>Eukaryota</taxon>
        <taxon>Fungi</taxon>
        <taxon>Dikarya</taxon>
        <taxon>Basidiomycota</taxon>
        <taxon>Agaricomycotina</taxon>
        <taxon>Agaricomycetes</taxon>
        <taxon>Agaricomycetidae</taxon>
        <taxon>Agaricales</taxon>
        <taxon>Agaricineae</taxon>
        <taxon>Hymenogastraceae</taxon>
        <taxon>Gymnopilus</taxon>
    </lineage>
</organism>
<keyword evidence="2" id="KW-1185">Reference proteome</keyword>
<accession>A0A9P5N7Y7</accession>
<protein>
    <submittedName>
        <fullName evidence="1">Uncharacterized protein</fullName>
    </submittedName>
</protein>
<dbReference type="EMBL" id="JADNYJ010001099">
    <property type="protein sequence ID" value="KAF8867472.1"/>
    <property type="molecule type" value="Genomic_DNA"/>
</dbReference>